<sequence>MREKEIGVVFRENEAGRIYGVTFIDYQNRTVLNGSRLGKEFSANVFNELFDNNSKQRNEIKHRATDNQPKKAERIRQNES</sequence>
<evidence type="ECO:0000256" key="1">
    <source>
        <dbReference type="SAM" id="MobiDB-lite"/>
    </source>
</evidence>
<feature type="non-terminal residue" evidence="2">
    <location>
        <position position="80"/>
    </location>
</feature>
<evidence type="ECO:0000313" key="2">
    <source>
        <dbReference type="EMBL" id="KAA6305376.1"/>
    </source>
</evidence>
<gene>
    <name evidence="2" type="ORF">EZS27_042973</name>
</gene>
<organism evidence="2">
    <name type="scientific">termite gut metagenome</name>
    <dbReference type="NCBI Taxonomy" id="433724"/>
    <lineage>
        <taxon>unclassified sequences</taxon>
        <taxon>metagenomes</taxon>
        <taxon>organismal metagenomes</taxon>
    </lineage>
</organism>
<dbReference type="AlphaFoldDB" id="A0A5J4P7J8"/>
<dbReference type="EMBL" id="SNRY01010749">
    <property type="protein sequence ID" value="KAA6305376.1"/>
    <property type="molecule type" value="Genomic_DNA"/>
</dbReference>
<feature type="region of interest" description="Disordered" evidence="1">
    <location>
        <begin position="56"/>
        <end position="80"/>
    </location>
</feature>
<proteinExistence type="predicted"/>
<comment type="caution">
    <text evidence="2">The sequence shown here is derived from an EMBL/GenBank/DDBJ whole genome shotgun (WGS) entry which is preliminary data.</text>
</comment>
<accession>A0A5J4P7J8</accession>
<reference evidence="2" key="1">
    <citation type="submission" date="2019-03" db="EMBL/GenBank/DDBJ databases">
        <title>Single cell metagenomics reveals metabolic interactions within the superorganism composed of flagellate Streblomastix strix and complex community of Bacteroidetes bacteria on its surface.</title>
        <authorList>
            <person name="Treitli S.C."/>
            <person name="Kolisko M."/>
            <person name="Husnik F."/>
            <person name="Keeling P."/>
            <person name="Hampl V."/>
        </authorList>
    </citation>
    <scope>NUCLEOTIDE SEQUENCE</scope>
    <source>
        <strain evidence="2">STM</strain>
    </source>
</reference>
<protein>
    <submittedName>
        <fullName evidence="2">Uncharacterized protein</fullName>
    </submittedName>
</protein>
<name>A0A5J4P7J8_9ZZZZ</name>